<protein>
    <submittedName>
        <fullName evidence="1">Uncharacterized protein</fullName>
    </submittedName>
</protein>
<dbReference type="EMBL" id="BK016245">
    <property type="protein sequence ID" value="DAG04902.1"/>
    <property type="molecule type" value="Genomic_DNA"/>
</dbReference>
<sequence>MKYYKTRLWYECTLIVEEFGDVYVVNAKPSDLIQAYENCGIDYTPDSGAKILYCSIFGAEIKRDSFNNFNEFMNMLEKIVADCC</sequence>
<proteinExistence type="predicted"/>
<organism evidence="1">
    <name type="scientific">Siphoviridae sp. ctGa111</name>
    <dbReference type="NCBI Taxonomy" id="2825413"/>
    <lineage>
        <taxon>Viruses</taxon>
        <taxon>Duplodnaviria</taxon>
        <taxon>Heunggongvirae</taxon>
        <taxon>Uroviricota</taxon>
        <taxon>Caudoviricetes</taxon>
    </lineage>
</organism>
<name>A0A8S5VDZ4_9CAUD</name>
<accession>A0A8S5VDZ4</accession>
<evidence type="ECO:0000313" key="1">
    <source>
        <dbReference type="EMBL" id="DAG04902.1"/>
    </source>
</evidence>
<reference evidence="1" key="1">
    <citation type="journal article" date="2021" name="Proc. Natl. Acad. Sci. U.S.A.">
        <title>A Catalog of Tens of Thousands of Viruses from Human Metagenomes Reveals Hidden Associations with Chronic Diseases.</title>
        <authorList>
            <person name="Tisza M.J."/>
            <person name="Buck C.B."/>
        </authorList>
    </citation>
    <scope>NUCLEOTIDE SEQUENCE</scope>
    <source>
        <strain evidence="1">CtGa111</strain>
    </source>
</reference>